<proteinExistence type="inferred from homology"/>
<evidence type="ECO:0000256" key="1">
    <source>
        <dbReference type="ARBA" id="ARBA00004123"/>
    </source>
</evidence>
<evidence type="ECO:0000256" key="13">
    <source>
        <dbReference type="PROSITE-ProRule" id="PRU00452"/>
    </source>
</evidence>
<dbReference type="PROSITE" id="PS51044">
    <property type="entry name" value="ZF_SP_RING"/>
    <property type="match status" value="1"/>
</dbReference>
<dbReference type="CDD" id="cd16651">
    <property type="entry name" value="SPL-RING_NSE2"/>
    <property type="match status" value="1"/>
</dbReference>
<evidence type="ECO:0000256" key="6">
    <source>
        <dbReference type="ARBA" id="ARBA00022723"/>
    </source>
</evidence>
<feature type="domain" description="SP-RING-type" evidence="14">
    <location>
        <begin position="134"/>
        <end position="222"/>
    </location>
</feature>
<comment type="subcellular location">
    <subcellularLocation>
        <location evidence="1">Nucleus</location>
    </subcellularLocation>
</comment>
<dbReference type="GO" id="GO:0005634">
    <property type="term" value="C:nucleus"/>
    <property type="evidence" value="ECO:0007669"/>
    <property type="project" value="UniProtKB-SubCell"/>
</dbReference>
<evidence type="ECO:0000256" key="3">
    <source>
        <dbReference type="ARBA" id="ARBA00008212"/>
    </source>
</evidence>
<dbReference type="AlphaFoldDB" id="A0AA38M6J5"/>
<evidence type="ECO:0000313" key="16">
    <source>
        <dbReference type="Proteomes" id="UP001168821"/>
    </source>
</evidence>
<evidence type="ECO:0000256" key="12">
    <source>
        <dbReference type="ARBA" id="ARBA00032533"/>
    </source>
</evidence>
<keyword evidence="10" id="KW-0539">Nucleus</keyword>
<comment type="pathway">
    <text evidence="2">Protein modification; protein sumoylation.</text>
</comment>
<comment type="caution">
    <text evidence="15">The sequence shown here is derived from an EMBL/GenBank/DDBJ whole genome shotgun (WGS) entry which is preliminary data.</text>
</comment>
<evidence type="ECO:0000256" key="4">
    <source>
        <dbReference type="ARBA" id="ARBA00020923"/>
    </source>
</evidence>
<keyword evidence="8" id="KW-0833">Ubl conjugation pathway</keyword>
<keyword evidence="5" id="KW-0808">Transferase</keyword>
<dbReference type="GO" id="GO:0030915">
    <property type="term" value="C:Smc5-Smc6 complex"/>
    <property type="evidence" value="ECO:0007669"/>
    <property type="project" value="InterPro"/>
</dbReference>
<evidence type="ECO:0000256" key="11">
    <source>
        <dbReference type="ARBA" id="ARBA00031731"/>
    </source>
</evidence>
<accession>A0AA38M6J5</accession>
<dbReference type="InterPro" id="IPR013083">
    <property type="entry name" value="Znf_RING/FYVE/PHD"/>
</dbReference>
<dbReference type="Proteomes" id="UP001168821">
    <property type="component" value="Unassembled WGS sequence"/>
</dbReference>
<dbReference type="GO" id="GO:0000724">
    <property type="term" value="P:double-strand break repair via homologous recombination"/>
    <property type="evidence" value="ECO:0007669"/>
    <property type="project" value="InterPro"/>
</dbReference>
<dbReference type="Pfam" id="PF11789">
    <property type="entry name" value="zf-Nse"/>
    <property type="match status" value="1"/>
</dbReference>
<gene>
    <name evidence="15" type="ORF">Zmor_022267</name>
</gene>
<dbReference type="PANTHER" id="PTHR21330">
    <property type="entry name" value="E3 SUMO-PROTEIN LIGASE NSE2"/>
    <property type="match status" value="1"/>
</dbReference>
<keyword evidence="7 13" id="KW-0863">Zinc-finger</keyword>
<organism evidence="15 16">
    <name type="scientific">Zophobas morio</name>
    <dbReference type="NCBI Taxonomy" id="2755281"/>
    <lineage>
        <taxon>Eukaryota</taxon>
        <taxon>Metazoa</taxon>
        <taxon>Ecdysozoa</taxon>
        <taxon>Arthropoda</taxon>
        <taxon>Hexapoda</taxon>
        <taxon>Insecta</taxon>
        <taxon>Pterygota</taxon>
        <taxon>Neoptera</taxon>
        <taxon>Endopterygota</taxon>
        <taxon>Coleoptera</taxon>
        <taxon>Polyphaga</taxon>
        <taxon>Cucujiformia</taxon>
        <taxon>Tenebrionidae</taxon>
        <taxon>Zophobas</taxon>
    </lineage>
</organism>
<dbReference type="InterPro" id="IPR026846">
    <property type="entry name" value="Nse2(Mms21)"/>
</dbReference>
<keyword evidence="9" id="KW-0862">Zinc</keyword>
<keyword evidence="6" id="KW-0479">Metal-binding</keyword>
<evidence type="ECO:0000256" key="10">
    <source>
        <dbReference type="ARBA" id="ARBA00023242"/>
    </source>
</evidence>
<reference evidence="15" key="1">
    <citation type="journal article" date="2023" name="G3 (Bethesda)">
        <title>Whole genome assemblies of Zophobas morio and Tenebrio molitor.</title>
        <authorList>
            <person name="Kaur S."/>
            <person name="Stinson S.A."/>
            <person name="diCenzo G.C."/>
        </authorList>
    </citation>
    <scope>NUCLEOTIDE SEQUENCE</scope>
    <source>
        <strain evidence="15">QUZm001</strain>
    </source>
</reference>
<dbReference type="PANTHER" id="PTHR21330:SF1">
    <property type="entry name" value="E3 SUMO-PROTEIN LIGASE NSE2"/>
    <property type="match status" value="1"/>
</dbReference>
<dbReference type="GO" id="GO:0016925">
    <property type="term" value="P:protein sumoylation"/>
    <property type="evidence" value="ECO:0007669"/>
    <property type="project" value="TreeGrafter"/>
</dbReference>
<dbReference type="GO" id="GO:0061665">
    <property type="term" value="F:SUMO ligase activity"/>
    <property type="evidence" value="ECO:0007669"/>
    <property type="project" value="TreeGrafter"/>
</dbReference>
<evidence type="ECO:0000259" key="14">
    <source>
        <dbReference type="PROSITE" id="PS51044"/>
    </source>
</evidence>
<evidence type="ECO:0000256" key="8">
    <source>
        <dbReference type="ARBA" id="ARBA00022786"/>
    </source>
</evidence>
<sequence>MTSQLEHQANLLSDCINSLKTWKELIDTHLEGEEKSAEVNELEEIVKEYCLIDFTASKTSEACQEVVDYFAEESADPNVDVDDLYKDKLAQKQESFCGNYSQHKIWKEVFQGITDHDVEEVQASQSEEPVEYEEMNDSIFYSNVFTPPVDPISKKVIRDPYKNRKCGHVYEYKFILQYIKSMKNKAKCPYIGCSNKNISVRELVPDKETQNKINNYLSQANQNSSQGSVDSEND</sequence>
<dbReference type="Gene3D" id="3.30.40.10">
    <property type="entry name" value="Zinc/RING finger domain, C3HC4 (zinc finger)"/>
    <property type="match status" value="1"/>
</dbReference>
<comment type="similarity">
    <text evidence="3">Belongs to the NSE2 family.</text>
</comment>
<evidence type="ECO:0000256" key="9">
    <source>
        <dbReference type="ARBA" id="ARBA00022833"/>
    </source>
</evidence>
<evidence type="ECO:0000256" key="5">
    <source>
        <dbReference type="ARBA" id="ARBA00022679"/>
    </source>
</evidence>
<dbReference type="InterPro" id="IPR004181">
    <property type="entry name" value="Znf_MIZ"/>
</dbReference>
<protein>
    <recommendedName>
        <fullName evidence="4">E3 SUMO-protein ligase NSE2</fullName>
    </recommendedName>
    <alternativeName>
        <fullName evidence="11">E3 SUMO-protein transferase NSE2</fullName>
    </alternativeName>
    <alternativeName>
        <fullName evidence="12">Non-structural maintenance of chromosomes element 2 homolog</fullName>
    </alternativeName>
</protein>
<dbReference type="EMBL" id="JALNTZ010000007">
    <property type="protein sequence ID" value="KAJ3644542.1"/>
    <property type="molecule type" value="Genomic_DNA"/>
</dbReference>
<evidence type="ECO:0000256" key="2">
    <source>
        <dbReference type="ARBA" id="ARBA00004718"/>
    </source>
</evidence>
<dbReference type="GO" id="GO:0008270">
    <property type="term" value="F:zinc ion binding"/>
    <property type="evidence" value="ECO:0007669"/>
    <property type="project" value="UniProtKB-KW"/>
</dbReference>
<evidence type="ECO:0000313" key="15">
    <source>
        <dbReference type="EMBL" id="KAJ3644542.1"/>
    </source>
</evidence>
<dbReference type="SUPFAM" id="SSF57850">
    <property type="entry name" value="RING/U-box"/>
    <property type="match status" value="1"/>
</dbReference>
<keyword evidence="16" id="KW-1185">Reference proteome</keyword>
<evidence type="ECO:0000256" key="7">
    <source>
        <dbReference type="ARBA" id="ARBA00022771"/>
    </source>
</evidence>
<name>A0AA38M6J5_9CUCU</name>